<keyword evidence="3" id="KW-1185">Reference proteome</keyword>
<evidence type="ECO:0000313" key="2">
    <source>
        <dbReference type="EMBL" id="QWF71964.1"/>
    </source>
</evidence>
<dbReference type="AlphaFoldDB" id="A0A975MR44"/>
<protein>
    <submittedName>
        <fullName evidence="2">Terminase</fullName>
    </submittedName>
</protein>
<dbReference type="Gene3D" id="3.30.420.240">
    <property type="match status" value="1"/>
</dbReference>
<organism evidence="2 3">
    <name type="scientific">Methylomonas paludis</name>
    <dbReference type="NCBI Taxonomy" id="1173101"/>
    <lineage>
        <taxon>Bacteria</taxon>
        <taxon>Pseudomonadati</taxon>
        <taxon>Pseudomonadota</taxon>
        <taxon>Gammaproteobacteria</taxon>
        <taxon>Methylococcales</taxon>
        <taxon>Methylococcaceae</taxon>
        <taxon>Methylomonas</taxon>
    </lineage>
</organism>
<accession>A0A975MR44</accession>
<dbReference type="InterPro" id="IPR027417">
    <property type="entry name" value="P-loop_NTPase"/>
</dbReference>
<dbReference type="RefSeq" id="WP_215583892.1">
    <property type="nucleotide sequence ID" value="NZ_CP073754.1"/>
</dbReference>
<proteinExistence type="predicted"/>
<reference evidence="2" key="1">
    <citation type="submission" date="2021-04" db="EMBL/GenBank/DDBJ databases">
        <title>Draft genome sequence data of methanotrophic Methylovulum sp. strain S1L and Methylomonas sp. strain S2AM isolated from boreal lake water columns.</title>
        <authorList>
            <person name="Rissanen A.J."/>
            <person name="Mangayil R."/>
            <person name="Svenning M.M."/>
            <person name="Khanongnuch R."/>
        </authorList>
    </citation>
    <scope>NUCLEOTIDE SEQUENCE</scope>
    <source>
        <strain evidence="2">S2AM</strain>
    </source>
</reference>
<feature type="region of interest" description="Disordered" evidence="1">
    <location>
        <begin position="488"/>
        <end position="508"/>
    </location>
</feature>
<feature type="compositionally biased region" description="Basic and acidic residues" evidence="1">
    <location>
        <begin position="495"/>
        <end position="508"/>
    </location>
</feature>
<dbReference type="Gene3D" id="3.40.50.300">
    <property type="entry name" value="P-loop containing nucleotide triphosphate hydrolases"/>
    <property type="match status" value="1"/>
</dbReference>
<sequence>MNASETAELAEWMARFYADPLGFVMFAYPWGSDPALQIVPLTPVYRQRFNVDYGPDLWACQFLDELGELVRQRGFDGVHAVDAIRMAVASGHGIGKSAITAWLVNWIMSTRPFAKGIVTANTAEQLAGKTWAEICKWTKKSVTAQWWKISAGKGMMRISHIDHPEAWLVTGLTCREENAEAFAGLHAADSTPFYIFDEASAIPDTIAEVAEGGLTDGEPMFFKFGNPTRNSGDFHRCFHAMRHRWQTRQIDSREVSITNKNQIQQWLDDYGADSDFVKIRVRGLFPSLSAKQFIATADVDAAYGRELRSEQFDFAAKILTCDPAWEGDDLLVIGLRQGLLFRVLRAIPKNDNDIEIANILARHEDEQGADAVFIDAGYGTGIVSAGHTLGRDWQLVWFSAASADPGCLNKRAEMWKQMRDWLKQGGCLPKDPELHAELVAPETVPRLDGKIQLESKHDMKKRRLPSPNKADALALSFAYPVQKKAAGLARHRPRAQAERGHDPFARLL</sequence>
<dbReference type="EMBL" id="CP073754">
    <property type="protein sequence ID" value="QWF71964.1"/>
    <property type="molecule type" value="Genomic_DNA"/>
</dbReference>
<evidence type="ECO:0000313" key="3">
    <source>
        <dbReference type="Proteomes" id="UP000676649"/>
    </source>
</evidence>
<name>A0A975MR44_9GAMM</name>
<dbReference type="Proteomes" id="UP000676649">
    <property type="component" value="Chromosome"/>
</dbReference>
<gene>
    <name evidence="2" type="ORF">KEF85_05780</name>
</gene>
<evidence type="ECO:0000256" key="1">
    <source>
        <dbReference type="SAM" id="MobiDB-lite"/>
    </source>
</evidence>
<dbReference type="KEGG" id="mpad:KEF85_05780"/>